<dbReference type="InterPro" id="IPR025610">
    <property type="entry name" value="MYC/MYB_N"/>
</dbReference>
<proteinExistence type="predicted"/>
<evidence type="ECO:0000313" key="9">
    <source>
        <dbReference type="EMBL" id="RYR24086.1"/>
    </source>
</evidence>
<evidence type="ECO:0000259" key="8">
    <source>
        <dbReference type="PROSITE" id="PS50888"/>
    </source>
</evidence>
<dbReference type="InterPro" id="IPR045084">
    <property type="entry name" value="AIB/MYC-like"/>
</dbReference>
<dbReference type="GO" id="GO:0000976">
    <property type="term" value="F:transcription cis-regulatory region binding"/>
    <property type="evidence" value="ECO:0007669"/>
    <property type="project" value="TreeGrafter"/>
</dbReference>
<feature type="coiled-coil region" evidence="6">
    <location>
        <begin position="525"/>
        <end position="552"/>
    </location>
</feature>
<dbReference type="CDD" id="cd11449">
    <property type="entry name" value="bHLH_AtAIB_like"/>
    <property type="match status" value="1"/>
</dbReference>
<dbReference type="Gene3D" id="4.10.280.10">
    <property type="entry name" value="Helix-loop-helix DNA-binding domain"/>
    <property type="match status" value="1"/>
</dbReference>
<comment type="caution">
    <text evidence="9">The sequence shown here is derived from an EMBL/GenBank/DDBJ whole genome shotgun (WGS) entry which is preliminary data.</text>
</comment>
<feature type="compositionally biased region" description="Basic residues" evidence="7">
    <location>
        <begin position="473"/>
        <end position="482"/>
    </location>
</feature>
<dbReference type="AlphaFoldDB" id="A0A445ACC5"/>
<dbReference type="PROSITE" id="PS50888">
    <property type="entry name" value="BHLH"/>
    <property type="match status" value="1"/>
</dbReference>
<dbReference type="Pfam" id="PF14215">
    <property type="entry name" value="bHLH-MYC_N"/>
    <property type="match status" value="1"/>
</dbReference>
<evidence type="ECO:0000256" key="5">
    <source>
        <dbReference type="RuleBase" id="RU369104"/>
    </source>
</evidence>
<evidence type="ECO:0000256" key="6">
    <source>
        <dbReference type="SAM" id="Coils"/>
    </source>
</evidence>
<feature type="compositionally biased region" description="Gly residues" evidence="7">
    <location>
        <begin position="1"/>
        <end position="21"/>
    </location>
</feature>
<dbReference type="InterPro" id="IPR011598">
    <property type="entry name" value="bHLH_dom"/>
</dbReference>
<evidence type="ECO:0000256" key="1">
    <source>
        <dbReference type="ARBA" id="ARBA00004123"/>
    </source>
</evidence>
<keyword evidence="4 5" id="KW-0539">Nucleus</keyword>
<dbReference type="Proteomes" id="UP000289738">
    <property type="component" value="Chromosome B02"/>
</dbReference>
<feature type="region of interest" description="Disordered" evidence="7">
    <location>
        <begin position="455"/>
        <end position="497"/>
    </location>
</feature>
<evidence type="ECO:0000256" key="2">
    <source>
        <dbReference type="ARBA" id="ARBA00023015"/>
    </source>
</evidence>
<evidence type="ECO:0000313" key="10">
    <source>
        <dbReference type="Proteomes" id="UP000289738"/>
    </source>
</evidence>
<dbReference type="STRING" id="3818.A0A445ACC5"/>
<reference evidence="9 10" key="1">
    <citation type="submission" date="2019-01" db="EMBL/GenBank/DDBJ databases">
        <title>Sequencing of cultivated peanut Arachis hypogaea provides insights into genome evolution and oil improvement.</title>
        <authorList>
            <person name="Chen X."/>
        </authorList>
    </citation>
    <scope>NUCLEOTIDE SEQUENCE [LARGE SCALE GENOMIC DNA]</scope>
    <source>
        <strain evidence="10">cv. Fuhuasheng</strain>
        <tissue evidence="9">Leaves</tissue>
    </source>
</reference>
<dbReference type="InterPro" id="IPR036638">
    <property type="entry name" value="HLH_DNA-bd_sf"/>
</dbReference>
<evidence type="ECO:0000256" key="4">
    <source>
        <dbReference type="ARBA" id="ARBA00023242"/>
    </source>
</evidence>
<feature type="compositionally biased region" description="Basic and acidic residues" evidence="7">
    <location>
        <begin position="459"/>
        <end position="472"/>
    </location>
</feature>
<accession>A0A445ACC5</accession>
<comment type="subcellular location">
    <subcellularLocation>
        <location evidence="1 5">Nucleus</location>
    </subcellularLocation>
</comment>
<organism evidence="9 10">
    <name type="scientific">Arachis hypogaea</name>
    <name type="common">Peanut</name>
    <dbReference type="NCBI Taxonomy" id="3818"/>
    <lineage>
        <taxon>Eukaryota</taxon>
        <taxon>Viridiplantae</taxon>
        <taxon>Streptophyta</taxon>
        <taxon>Embryophyta</taxon>
        <taxon>Tracheophyta</taxon>
        <taxon>Spermatophyta</taxon>
        <taxon>Magnoliopsida</taxon>
        <taxon>eudicotyledons</taxon>
        <taxon>Gunneridae</taxon>
        <taxon>Pentapetalae</taxon>
        <taxon>rosids</taxon>
        <taxon>fabids</taxon>
        <taxon>Fabales</taxon>
        <taxon>Fabaceae</taxon>
        <taxon>Papilionoideae</taxon>
        <taxon>50 kb inversion clade</taxon>
        <taxon>dalbergioids sensu lato</taxon>
        <taxon>Dalbergieae</taxon>
        <taxon>Pterocarpus clade</taxon>
        <taxon>Arachis</taxon>
    </lineage>
</organism>
<name>A0A445ACC5_ARAHY</name>
<dbReference type="GO" id="GO:0003700">
    <property type="term" value="F:DNA-binding transcription factor activity"/>
    <property type="evidence" value="ECO:0007669"/>
    <property type="project" value="InterPro"/>
</dbReference>
<gene>
    <name evidence="9" type="ORF">Ahy_B02g057578</name>
</gene>
<feature type="region of interest" description="Disordered" evidence="7">
    <location>
        <begin position="1"/>
        <end position="26"/>
    </location>
</feature>
<dbReference type="SUPFAM" id="SSF47459">
    <property type="entry name" value="HLH, helix-loop-helix DNA-binding domain"/>
    <property type="match status" value="1"/>
</dbReference>
<keyword evidence="10" id="KW-1185">Reference proteome</keyword>
<sequence>MKFEVGSGGCGGRGGGGGSGGWNWNDDEEEEKSMVMKILGKRAFDYLASNSFITNESMLMATGSFENLQNKLSDLVERPNLNHFSWNYAIFWQFSQSKFKKDCVVLGWGDGCCREPIEGEEEREALRLGFDDDEVVQRMRKRVLQKLHTIFNGSEEENENYAFGLDRVTDTEMFFLASMYFSFPKGYGGPGKCFELGKHLWICNDDDADDRDGDHGFLNCDSGYCVRAFLAKSAGIKTVVLVPTELGVVELGSVRIVDENLDLLKAVYSVFSSSFAHSSSFNDVVNVKGDEKNRFFCGLNVGDWDRDRDIRVRDLEGVPVPKIFGKELNVGNLNSGGKNFREKVVVRKIEEKKSWNGYPNGNNGIRFPNNARNGVNGSSWAVNQGLSQGCLGGVFPPIPRSCLSNMAKQADCGGKKDSLLEKFQRPPQGQVPMQIDFGVGSQSFGRSIVGECEISNSDSLHKEEKPSATQEKRPKKRGRKPANGREEPLNHVEAERQRREKLNQRFYALRAVVPNISKMDKASLLGDAIAHINELQAKLKALEYEKSTLKSTSKANLSGIEANLRDRTCSFKVDIEADQDGVIVKVSCPIELHPTSKLIQALKDSEMSILESHLMLQMIMSSTHS</sequence>
<feature type="compositionally biased region" description="Basic and acidic residues" evidence="7">
    <location>
        <begin position="483"/>
        <end position="497"/>
    </location>
</feature>
<dbReference type="SMART" id="SM00353">
    <property type="entry name" value="HLH"/>
    <property type="match status" value="1"/>
</dbReference>
<dbReference type="PANTHER" id="PTHR11514">
    <property type="entry name" value="MYC"/>
    <property type="match status" value="1"/>
</dbReference>
<feature type="domain" description="BHLH" evidence="8">
    <location>
        <begin position="486"/>
        <end position="535"/>
    </location>
</feature>
<keyword evidence="6" id="KW-0175">Coiled coil</keyword>
<protein>
    <recommendedName>
        <fullName evidence="5">Transcription factor</fullName>
        <shortName evidence="5">bHLH transcription factor</shortName>
    </recommendedName>
    <alternativeName>
        <fullName evidence="5">Basic helix-loop-helix protein</fullName>
    </alternativeName>
</protein>
<dbReference type="EMBL" id="SDMP01000012">
    <property type="protein sequence ID" value="RYR24086.1"/>
    <property type="molecule type" value="Genomic_DNA"/>
</dbReference>
<evidence type="ECO:0000256" key="3">
    <source>
        <dbReference type="ARBA" id="ARBA00023163"/>
    </source>
</evidence>
<dbReference type="PANTHER" id="PTHR11514:SF47">
    <property type="entry name" value="TRANSCRIPTION FACTOR BHLH13"/>
    <property type="match status" value="1"/>
</dbReference>
<dbReference type="Pfam" id="PF00010">
    <property type="entry name" value="HLH"/>
    <property type="match status" value="1"/>
</dbReference>
<keyword evidence="3 5" id="KW-0804">Transcription</keyword>
<dbReference type="GO" id="GO:0046983">
    <property type="term" value="F:protein dimerization activity"/>
    <property type="evidence" value="ECO:0007669"/>
    <property type="project" value="InterPro"/>
</dbReference>
<dbReference type="GO" id="GO:0005634">
    <property type="term" value="C:nucleus"/>
    <property type="evidence" value="ECO:0007669"/>
    <property type="project" value="UniProtKB-SubCell"/>
</dbReference>
<evidence type="ECO:0000256" key="7">
    <source>
        <dbReference type="SAM" id="MobiDB-lite"/>
    </source>
</evidence>
<keyword evidence="2 5" id="KW-0805">Transcription regulation</keyword>